<name>A0A0L0G6W5_9EUKA</name>
<accession>A0A0L0G6W5</accession>
<organism evidence="1 2">
    <name type="scientific">Sphaeroforma arctica JP610</name>
    <dbReference type="NCBI Taxonomy" id="667725"/>
    <lineage>
        <taxon>Eukaryota</taxon>
        <taxon>Ichthyosporea</taxon>
        <taxon>Ichthyophonida</taxon>
        <taxon>Sphaeroforma</taxon>
    </lineage>
</organism>
<evidence type="ECO:0000313" key="2">
    <source>
        <dbReference type="Proteomes" id="UP000054560"/>
    </source>
</evidence>
<dbReference type="GeneID" id="25903702"/>
<sequence>MSTCTGQPSTALTETYTYTETPLCKATETVGSSMVQSKATETVGSSMVQSKATETLGSSMVQSKGIWVSPEHISASAYAYETDGQYYLQGQRCRAGRSTWLKYWLITSSTHARVSMHAAGT</sequence>
<proteinExistence type="predicted"/>
<evidence type="ECO:0000313" key="1">
    <source>
        <dbReference type="EMBL" id="KNC84601.1"/>
    </source>
</evidence>
<keyword evidence="2" id="KW-1185">Reference proteome</keyword>
<dbReference type="AlphaFoldDB" id="A0A0L0G6W5"/>
<dbReference type="EMBL" id="KQ241753">
    <property type="protein sequence ID" value="KNC84601.1"/>
    <property type="molecule type" value="Genomic_DNA"/>
</dbReference>
<protein>
    <submittedName>
        <fullName evidence="1">Uncharacterized protein</fullName>
    </submittedName>
</protein>
<dbReference type="Proteomes" id="UP000054560">
    <property type="component" value="Unassembled WGS sequence"/>
</dbReference>
<dbReference type="RefSeq" id="XP_014158503.1">
    <property type="nucleotide sequence ID" value="XM_014303028.1"/>
</dbReference>
<gene>
    <name evidence="1" type="ORF">SARC_03198</name>
</gene>
<reference evidence="1 2" key="1">
    <citation type="submission" date="2011-02" db="EMBL/GenBank/DDBJ databases">
        <title>The Genome Sequence of Sphaeroforma arctica JP610.</title>
        <authorList>
            <consortium name="The Broad Institute Genome Sequencing Platform"/>
            <person name="Russ C."/>
            <person name="Cuomo C."/>
            <person name="Young S.K."/>
            <person name="Zeng Q."/>
            <person name="Gargeya S."/>
            <person name="Alvarado L."/>
            <person name="Berlin A."/>
            <person name="Chapman S.B."/>
            <person name="Chen Z."/>
            <person name="Freedman E."/>
            <person name="Gellesch M."/>
            <person name="Goldberg J."/>
            <person name="Griggs A."/>
            <person name="Gujja S."/>
            <person name="Heilman E."/>
            <person name="Heiman D."/>
            <person name="Howarth C."/>
            <person name="Mehta T."/>
            <person name="Neiman D."/>
            <person name="Pearson M."/>
            <person name="Roberts A."/>
            <person name="Saif S."/>
            <person name="Shea T."/>
            <person name="Shenoy N."/>
            <person name="Sisk P."/>
            <person name="Stolte C."/>
            <person name="Sykes S."/>
            <person name="White J."/>
            <person name="Yandava C."/>
            <person name="Burger G."/>
            <person name="Gray M.W."/>
            <person name="Holland P.W.H."/>
            <person name="King N."/>
            <person name="Lang F.B.F."/>
            <person name="Roger A.J."/>
            <person name="Ruiz-Trillo I."/>
            <person name="Haas B."/>
            <person name="Nusbaum C."/>
            <person name="Birren B."/>
        </authorList>
    </citation>
    <scope>NUCLEOTIDE SEQUENCE [LARGE SCALE GENOMIC DNA]</scope>
    <source>
        <strain evidence="1 2">JP610</strain>
    </source>
</reference>